<dbReference type="Pfam" id="PF10282">
    <property type="entry name" value="Lactonase"/>
    <property type="match status" value="1"/>
</dbReference>
<comment type="similarity">
    <text evidence="1">Belongs to the cycloisomerase 2 family.</text>
</comment>
<reference evidence="3" key="1">
    <citation type="submission" date="2020-11" db="EMBL/GenBank/DDBJ databases">
        <authorList>
            <consortium name="DOE Joint Genome Institute"/>
            <person name="Ahrendt S."/>
            <person name="Riley R."/>
            <person name="Andreopoulos W."/>
            <person name="LaButti K."/>
            <person name="Pangilinan J."/>
            <person name="Ruiz-duenas F.J."/>
            <person name="Barrasa J.M."/>
            <person name="Sanchez-Garcia M."/>
            <person name="Camarero S."/>
            <person name="Miyauchi S."/>
            <person name="Serrano A."/>
            <person name="Linde D."/>
            <person name="Babiker R."/>
            <person name="Drula E."/>
            <person name="Ayuso-Fernandez I."/>
            <person name="Pacheco R."/>
            <person name="Padilla G."/>
            <person name="Ferreira P."/>
            <person name="Barriuso J."/>
            <person name="Kellner H."/>
            <person name="Castanera R."/>
            <person name="Alfaro M."/>
            <person name="Ramirez L."/>
            <person name="Pisabarro A.G."/>
            <person name="Kuo A."/>
            <person name="Tritt A."/>
            <person name="Lipzen A."/>
            <person name="He G."/>
            <person name="Yan M."/>
            <person name="Ng V."/>
            <person name="Cullen D."/>
            <person name="Martin F."/>
            <person name="Rosso M.-N."/>
            <person name="Henrissat B."/>
            <person name="Hibbett D."/>
            <person name="Martinez A.T."/>
            <person name="Grigoriev I.V."/>
        </authorList>
    </citation>
    <scope>NUCLEOTIDE SEQUENCE</scope>
    <source>
        <strain evidence="3">AH 44721</strain>
    </source>
</reference>
<evidence type="ECO:0000313" key="3">
    <source>
        <dbReference type="EMBL" id="KAF8901201.1"/>
    </source>
</evidence>
<protein>
    <submittedName>
        <fullName evidence="3">Lactonase, 7-bladed beta-propeller-domain-containing protein</fullName>
    </submittedName>
</protein>
<dbReference type="EMBL" id="JADNYJ010000043">
    <property type="protein sequence ID" value="KAF8901201.1"/>
    <property type="molecule type" value="Genomic_DNA"/>
</dbReference>
<sequence length="416" mass="45616">MDAHNVLGYPQVLNITIPQDTAIHHILAGSFRSLSSSCLPSRRRRANQFKNRVYATTWAQPPALSSWQIEHSDPWRVSHINNVSITATSSYITVPPPYTHVYSVGGPTGESHVIDLQTGGFGEKMQELLFIPEDDLSAADKTRVALRYGSHGIEFTPSRQYAFVPVLGTNSIEMYNHDAANGKLSHIASIGSPRGKDANDGPRHVKIHPNGRVLYCVTEHSNYVDAYRISSTTLEYISSRPLIPATAQDSPEASKSKGNFRGDTLMLSPSTPSKPNPDALVTTTRGSTPDLRGWLSIIPLNEDGTFATLHQERKQSINYDAEWFQTPTSGGKANAIDILSKNSPGQEDQDGLWILLTDDDDVTESSGSGAIRVLEWDGWEKGGIKVVVEWPSAARNTSTSEEQDKIQGASHAIWLD</sequence>
<dbReference type="InterPro" id="IPR011045">
    <property type="entry name" value="N2O_reductase_N"/>
</dbReference>
<keyword evidence="4" id="KW-1185">Reference proteome</keyword>
<dbReference type="PANTHER" id="PTHR30344:SF4">
    <property type="entry name" value="CYCLASE, PUTATIVE (AFU_ORTHOLOGUE AFUA_6G11580)-RELATED"/>
    <property type="match status" value="1"/>
</dbReference>
<proteinExistence type="inferred from homology"/>
<dbReference type="InterPro" id="IPR015943">
    <property type="entry name" value="WD40/YVTN_repeat-like_dom_sf"/>
</dbReference>
<dbReference type="InterPro" id="IPR050282">
    <property type="entry name" value="Cycloisomerase_2"/>
</dbReference>
<comment type="caution">
    <text evidence="3">The sequence shown here is derived from an EMBL/GenBank/DDBJ whole genome shotgun (WGS) entry which is preliminary data.</text>
</comment>
<evidence type="ECO:0000256" key="2">
    <source>
        <dbReference type="SAM" id="MobiDB-lite"/>
    </source>
</evidence>
<dbReference type="Proteomes" id="UP000724874">
    <property type="component" value="Unassembled WGS sequence"/>
</dbReference>
<evidence type="ECO:0000256" key="1">
    <source>
        <dbReference type="ARBA" id="ARBA00005564"/>
    </source>
</evidence>
<dbReference type="PANTHER" id="PTHR30344">
    <property type="entry name" value="6-PHOSPHOGLUCONOLACTONASE-RELATED"/>
    <property type="match status" value="1"/>
</dbReference>
<dbReference type="Gene3D" id="2.130.10.10">
    <property type="entry name" value="YVTN repeat-like/Quinoprotein amine dehydrogenase"/>
    <property type="match status" value="1"/>
</dbReference>
<dbReference type="SUPFAM" id="SSF50974">
    <property type="entry name" value="Nitrous oxide reductase, N-terminal domain"/>
    <property type="match status" value="1"/>
</dbReference>
<evidence type="ECO:0000313" key="4">
    <source>
        <dbReference type="Proteomes" id="UP000724874"/>
    </source>
</evidence>
<organism evidence="3 4">
    <name type="scientific">Gymnopilus junonius</name>
    <name type="common">Spectacular rustgill mushroom</name>
    <name type="synonym">Gymnopilus spectabilis subsp. junonius</name>
    <dbReference type="NCBI Taxonomy" id="109634"/>
    <lineage>
        <taxon>Eukaryota</taxon>
        <taxon>Fungi</taxon>
        <taxon>Dikarya</taxon>
        <taxon>Basidiomycota</taxon>
        <taxon>Agaricomycotina</taxon>
        <taxon>Agaricomycetes</taxon>
        <taxon>Agaricomycetidae</taxon>
        <taxon>Agaricales</taxon>
        <taxon>Agaricineae</taxon>
        <taxon>Hymenogastraceae</taxon>
        <taxon>Gymnopilus</taxon>
    </lineage>
</organism>
<gene>
    <name evidence="3" type="ORF">CPB84DRAFT_1962147</name>
</gene>
<dbReference type="InterPro" id="IPR019405">
    <property type="entry name" value="Lactonase_7-beta_prop"/>
</dbReference>
<dbReference type="OrthoDB" id="1715191at2759"/>
<feature type="region of interest" description="Disordered" evidence="2">
    <location>
        <begin position="394"/>
        <end position="416"/>
    </location>
</feature>
<accession>A0A9P5TMJ9</accession>
<dbReference type="AlphaFoldDB" id="A0A9P5TMJ9"/>
<dbReference type="GO" id="GO:0017057">
    <property type="term" value="F:6-phosphogluconolactonase activity"/>
    <property type="evidence" value="ECO:0007669"/>
    <property type="project" value="TreeGrafter"/>
</dbReference>
<name>A0A9P5TMJ9_GYMJU</name>
<feature type="compositionally biased region" description="Polar residues" evidence="2">
    <location>
        <begin position="247"/>
        <end position="257"/>
    </location>
</feature>
<feature type="region of interest" description="Disordered" evidence="2">
    <location>
        <begin position="246"/>
        <end position="285"/>
    </location>
</feature>